<dbReference type="PRINTS" id="PR01434">
    <property type="entry name" value="NADHDHGNASE5"/>
</dbReference>
<comment type="catalytic activity">
    <reaction evidence="16">
        <text>a ubiquinone + NADH + 5 H(+)(in) = a ubiquinol + NAD(+) + 4 H(+)(out)</text>
        <dbReference type="Rhea" id="RHEA:29091"/>
        <dbReference type="Rhea" id="RHEA-COMP:9565"/>
        <dbReference type="Rhea" id="RHEA-COMP:9566"/>
        <dbReference type="ChEBI" id="CHEBI:15378"/>
        <dbReference type="ChEBI" id="CHEBI:16389"/>
        <dbReference type="ChEBI" id="CHEBI:17976"/>
        <dbReference type="ChEBI" id="CHEBI:57540"/>
        <dbReference type="ChEBI" id="CHEBI:57945"/>
        <dbReference type="EC" id="7.1.1.2"/>
    </reaction>
</comment>
<feature type="transmembrane region" description="Helical" evidence="17">
    <location>
        <begin position="461"/>
        <end position="480"/>
    </location>
</feature>
<dbReference type="GO" id="GO:0042773">
    <property type="term" value="P:ATP synthesis coupled electron transport"/>
    <property type="evidence" value="ECO:0007669"/>
    <property type="project" value="InterPro"/>
</dbReference>
<feature type="transmembrane region" description="Helical" evidence="17">
    <location>
        <begin position="306"/>
        <end position="324"/>
    </location>
</feature>
<dbReference type="GO" id="GO:0003954">
    <property type="term" value="F:NADH dehydrogenase activity"/>
    <property type="evidence" value="ECO:0007669"/>
    <property type="project" value="TreeGrafter"/>
</dbReference>
<dbReference type="PANTHER" id="PTHR42829:SF2">
    <property type="entry name" value="NADH-UBIQUINONE OXIDOREDUCTASE CHAIN 5"/>
    <property type="match status" value="1"/>
</dbReference>
<evidence type="ECO:0000256" key="7">
    <source>
        <dbReference type="ARBA" id="ARBA00022792"/>
    </source>
</evidence>
<dbReference type="GO" id="GO:0015990">
    <property type="term" value="P:electron transport coupled proton transport"/>
    <property type="evidence" value="ECO:0007669"/>
    <property type="project" value="TreeGrafter"/>
</dbReference>
<geneLocation type="mitochondrion" evidence="20"/>
<accession>A0A7T5BXU3</accession>
<feature type="transmembrane region" description="Helical" evidence="17">
    <location>
        <begin position="492"/>
        <end position="513"/>
    </location>
</feature>
<feature type="transmembrane region" description="Helical" evidence="17">
    <location>
        <begin position="144"/>
        <end position="167"/>
    </location>
</feature>
<feature type="transmembrane region" description="Helical" evidence="17">
    <location>
        <begin position="60"/>
        <end position="82"/>
    </location>
</feature>
<organism evidence="20">
    <name type="scientific">Mytella strigata</name>
    <dbReference type="NCBI Taxonomy" id="3245086"/>
    <lineage>
        <taxon>Eukaryota</taxon>
        <taxon>Metazoa</taxon>
        <taxon>Spiralia</taxon>
        <taxon>Lophotrochozoa</taxon>
        <taxon>Mollusca</taxon>
        <taxon>Bivalvia</taxon>
        <taxon>Autobranchia</taxon>
        <taxon>Pteriomorphia</taxon>
        <taxon>Mytilida</taxon>
        <taxon>Mytiloidea</taxon>
        <taxon>Mytilidae</taxon>
        <taxon>Mytella</taxon>
    </lineage>
</organism>
<evidence type="ECO:0000256" key="1">
    <source>
        <dbReference type="ARBA" id="ARBA00004448"/>
    </source>
</evidence>
<keyword evidence="7" id="KW-0999">Mitochondrion inner membrane</keyword>
<dbReference type="Pfam" id="PF00361">
    <property type="entry name" value="Proton_antipo_M"/>
    <property type="match status" value="1"/>
</dbReference>
<dbReference type="AlphaFoldDB" id="A0A7T5BXU3"/>
<evidence type="ECO:0000256" key="6">
    <source>
        <dbReference type="ARBA" id="ARBA00022692"/>
    </source>
</evidence>
<keyword evidence="13 20" id="KW-0496">Mitochondrion</keyword>
<feature type="transmembrane region" description="Helical" evidence="17">
    <location>
        <begin position="20"/>
        <end position="40"/>
    </location>
</feature>
<evidence type="ECO:0000256" key="13">
    <source>
        <dbReference type="ARBA" id="ARBA00023128"/>
    </source>
</evidence>
<feature type="domain" description="NADH dehydrogenase subunit 5 C-terminal" evidence="19">
    <location>
        <begin position="395"/>
        <end position="570"/>
    </location>
</feature>
<reference evidence="20" key="1">
    <citation type="submission" date="2020-09" db="EMBL/GenBank/DDBJ databases">
        <title>The complete mitochondrial genome of Mytella strigata (Bivalvia: Mytilidae).</title>
        <authorList>
            <person name="Sung C.H."/>
            <person name="Lin C.H."/>
            <person name="Wang L.J."/>
        </authorList>
    </citation>
    <scope>NUCLEOTIDE SEQUENCE</scope>
</reference>
<proteinExistence type="predicted"/>
<keyword evidence="5" id="KW-0679">Respiratory chain</keyword>
<dbReference type="InterPro" id="IPR003945">
    <property type="entry name" value="NU5C-like"/>
</dbReference>
<feature type="transmembrane region" description="Helical" evidence="17">
    <location>
        <begin position="173"/>
        <end position="192"/>
    </location>
</feature>
<evidence type="ECO:0000256" key="14">
    <source>
        <dbReference type="ARBA" id="ARBA00023136"/>
    </source>
</evidence>
<evidence type="ECO:0000256" key="8">
    <source>
        <dbReference type="ARBA" id="ARBA00022967"/>
    </source>
</evidence>
<evidence type="ECO:0000256" key="5">
    <source>
        <dbReference type="ARBA" id="ARBA00022660"/>
    </source>
</evidence>
<keyword evidence="10 17" id="KW-1133">Transmembrane helix</keyword>
<evidence type="ECO:0000256" key="12">
    <source>
        <dbReference type="ARBA" id="ARBA00023075"/>
    </source>
</evidence>
<evidence type="ECO:0000256" key="15">
    <source>
        <dbReference type="ARBA" id="ARBA00031027"/>
    </source>
</evidence>
<comment type="subcellular location">
    <subcellularLocation>
        <location evidence="1">Mitochondrion inner membrane</location>
        <topology evidence="1">Multi-pass membrane protein</topology>
    </subcellularLocation>
</comment>
<keyword evidence="11" id="KW-0520">NAD</keyword>
<evidence type="ECO:0000256" key="9">
    <source>
        <dbReference type="ARBA" id="ARBA00022982"/>
    </source>
</evidence>
<keyword evidence="12" id="KW-0830">Ubiquinone</keyword>
<dbReference type="GO" id="GO:0008137">
    <property type="term" value="F:NADH dehydrogenase (ubiquinone) activity"/>
    <property type="evidence" value="ECO:0007669"/>
    <property type="project" value="UniProtKB-EC"/>
</dbReference>
<dbReference type="InterPro" id="IPR010934">
    <property type="entry name" value="NADH_DH_su5_C"/>
</dbReference>
<feature type="transmembrane region" description="Helical" evidence="17">
    <location>
        <begin position="89"/>
        <end position="108"/>
    </location>
</feature>
<evidence type="ECO:0000256" key="11">
    <source>
        <dbReference type="ARBA" id="ARBA00023027"/>
    </source>
</evidence>
<feature type="transmembrane region" description="Helical" evidence="17">
    <location>
        <begin position="376"/>
        <end position="401"/>
    </location>
</feature>
<feature type="domain" description="NADH:quinone oxidoreductase/Mrp antiporter transmembrane" evidence="18">
    <location>
        <begin position="112"/>
        <end position="385"/>
    </location>
</feature>
<feature type="transmembrane region" description="Helical" evidence="17">
    <location>
        <begin position="552"/>
        <end position="573"/>
    </location>
</feature>
<feature type="transmembrane region" description="Helical" evidence="17">
    <location>
        <begin position="246"/>
        <end position="268"/>
    </location>
</feature>
<evidence type="ECO:0000256" key="17">
    <source>
        <dbReference type="SAM" id="Phobius"/>
    </source>
</evidence>
<dbReference type="EMBL" id="MT991018">
    <property type="protein sequence ID" value="QQD89971.1"/>
    <property type="molecule type" value="Genomic_DNA"/>
</dbReference>
<keyword evidence="6 17" id="KW-0812">Transmembrane</keyword>
<evidence type="ECO:0000256" key="2">
    <source>
        <dbReference type="ARBA" id="ARBA00012944"/>
    </source>
</evidence>
<keyword evidence="4" id="KW-0813">Transport</keyword>
<gene>
    <name evidence="20" type="primary">nad5</name>
</gene>
<dbReference type="Pfam" id="PF06455">
    <property type="entry name" value="NADH5_C"/>
    <property type="match status" value="1"/>
</dbReference>
<evidence type="ECO:0000256" key="16">
    <source>
        <dbReference type="ARBA" id="ARBA00049551"/>
    </source>
</evidence>
<evidence type="ECO:0000313" key="20">
    <source>
        <dbReference type="EMBL" id="QQD89971.1"/>
    </source>
</evidence>
<evidence type="ECO:0000259" key="19">
    <source>
        <dbReference type="Pfam" id="PF06455"/>
    </source>
</evidence>
<feature type="transmembrane region" description="Helical" evidence="17">
    <location>
        <begin position="345"/>
        <end position="364"/>
    </location>
</feature>
<evidence type="ECO:0000256" key="3">
    <source>
        <dbReference type="ARBA" id="ARBA00021096"/>
    </source>
</evidence>
<dbReference type="GO" id="GO:0005743">
    <property type="term" value="C:mitochondrial inner membrane"/>
    <property type="evidence" value="ECO:0007669"/>
    <property type="project" value="UniProtKB-SubCell"/>
</dbReference>
<evidence type="ECO:0000256" key="4">
    <source>
        <dbReference type="ARBA" id="ARBA00022448"/>
    </source>
</evidence>
<dbReference type="PANTHER" id="PTHR42829">
    <property type="entry name" value="NADH-UBIQUINONE OXIDOREDUCTASE CHAIN 5"/>
    <property type="match status" value="1"/>
</dbReference>
<keyword evidence="14 17" id="KW-0472">Membrane</keyword>
<protein>
    <recommendedName>
        <fullName evidence="3">NADH-ubiquinone oxidoreductase chain 5</fullName>
        <ecNumber evidence="2">7.1.1.2</ecNumber>
    </recommendedName>
    <alternativeName>
        <fullName evidence="15">NADH dehydrogenase subunit 5</fullName>
    </alternativeName>
</protein>
<keyword evidence="8" id="KW-1278">Translocase</keyword>
<keyword evidence="9" id="KW-0249">Electron transport</keyword>
<dbReference type="EC" id="7.1.1.2" evidence="2"/>
<sequence length="574" mass="64626">MMKSCYVSIFSRVWQKMVLLVVLGFFFIFMSSWLNNVMFFEFVMWDLGGSVFSIDFLLDYISLMFVGTIMIISGSVIMYCYWYMDNEVYFLRFMYLVYMFIGSMMFMIMIPNLITLLIGWDGLGLTSFLLVAHYQNSSSLSGSLLTALTNRIGDGLILMSICLWGIYESSWVVYGLNANQVSLFFIISLIFGGMTKSAQMPFCAWLPAAMAAPTPVSSLVHSSTLVTAGVYLLIRCYSVLSSSDVMLNALKMLSLFTLLLASSAAIFCFDMKKIIALSTLSQLSVMMFALSHGLVFVSFFHLVMHALFKALLFLSAGAVIHSMMGSQDIRSMGMVWSKLPFSMSSMFVANCSLSGLPFVSGFFSKDMVLDLTFNSVVNFFCFLIIVPGLMLTSFYSMRMSWMVCYGMSKLPMNTISVKEAKSLLIPYMCLFVGALFMGKILSPLFEGLFFYRNSSLSEMMTLSLLFVFGISYLSVSHGSLSMSIKWRGSMSFLFSMWFLEPLTHLIKNIFFYFSVSVMKGCDKGLLEVVGPKGVYLVSSKVSLYNENYQSDFFLKSMISFSLVFVLILLVLSLY</sequence>
<feature type="transmembrane region" description="Helical" evidence="17">
    <location>
        <begin position="280"/>
        <end position="300"/>
    </location>
</feature>
<evidence type="ECO:0000256" key="10">
    <source>
        <dbReference type="ARBA" id="ARBA00022989"/>
    </source>
</evidence>
<evidence type="ECO:0000259" key="18">
    <source>
        <dbReference type="Pfam" id="PF00361"/>
    </source>
</evidence>
<name>A0A7T5BXU3_9BIVA</name>
<dbReference type="InterPro" id="IPR001750">
    <property type="entry name" value="ND/Mrp_TM"/>
</dbReference>
<feature type="transmembrane region" description="Helical" evidence="17">
    <location>
        <begin position="422"/>
        <end position="441"/>
    </location>
</feature>